<reference evidence="1" key="1">
    <citation type="journal article" date="2015" name="Nature">
        <title>Complex archaea that bridge the gap between prokaryotes and eukaryotes.</title>
        <authorList>
            <person name="Spang A."/>
            <person name="Saw J.H."/>
            <person name="Jorgensen S.L."/>
            <person name="Zaremba-Niedzwiedzka K."/>
            <person name="Martijn J."/>
            <person name="Lind A.E."/>
            <person name="van Eijk R."/>
            <person name="Schleper C."/>
            <person name="Guy L."/>
            <person name="Ettema T.J."/>
        </authorList>
    </citation>
    <scope>NUCLEOTIDE SEQUENCE</scope>
</reference>
<gene>
    <name evidence="1" type="ORF">LCGC14_0576580</name>
</gene>
<evidence type="ECO:0000313" key="1">
    <source>
        <dbReference type="EMBL" id="KKN56019.1"/>
    </source>
</evidence>
<organism evidence="1">
    <name type="scientific">marine sediment metagenome</name>
    <dbReference type="NCBI Taxonomy" id="412755"/>
    <lineage>
        <taxon>unclassified sequences</taxon>
        <taxon>metagenomes</taxon>
        <taxon>ecological metagenomes</taxon>
    </lineage>
</organism>
<dbReference type="AlphaFoldDB" id="A0A0F9RMN9"/>
<accession>A0A0F9RMN9</accession>
<comment type="caution">
    <text evidence="1">The sequence shown here is derived from an EMBL/GenBank/DDBJ whole genome shotgun (WGS) entry which is preliminary data.</text>
</comment>
<dbReference type="EMBL" id="LAZR01000862">
    <property type="protein sequence ID" value="KKN56019.1"/>
    <property type="molecule type" value="Genomic_DNA"/>
</dbReference>
<protein>
    <submittedName>
        <fullName evidence="1">Uncharacterized protein</fullName>
    </submittedName>
</protein>
<name>A0A0F9RMN9_9ZZZZ</name>
<proteinExistence type="predicted"/>
<sequence>MNQGNCGTCPDASNCDCFQKGFEQANFFKNILIHDMNNILNNVR</sequence>